<sequence length="121" mass="13372">MPSFIVIIATAGRVECSCREISTDDEIINQCVIEKVNVTLRIGEVEERLHPECKAYKCVEENLVNMCGMGYNDENQYGPDSSGPKCTETKNPDCSVTVKCIDEPSFIIADEKTSYDISPVG</sequence>
<reference evidence="1 2" key="1">
    <citation type="journal article" date="2017" name="Nat. Ecol. Evol.">
        <title>Scallop genome provides insights into evolution of bilaterian karyotype and development.</title>
        <authorList>
            <person name="Wang S."/>
            <person name="Zhang J."/>
            <person name="Jiao W."/>
            <person name="Li J."/>
            <person name="Xun X."/>
            <person name="Sun Y."/>
            <person name="Guo X."/>
            <person name="Huan P."/>
            <person name="Dong B."/>
            <person name="Zhang L."/>
            <person name="Hu X."/>
            <person name="Sun X."/>
            <person name="Wang J."/>
            <person name="Zhao C."/>
            <person name="Wang Y."/>
            <person name="Wang D."/>
            <person name="Huang X."/>
            <person name="Wang R."/>
            <person name="Lv J."/>
            <person name="Li Y."/>
            <person name="Zhang Z."/>
            <person name="Liu B."/>
            <person name="Lu W."/>
            <person name="Hui Y."/>
            <person name="Liang J."/>
            <person name="Zhou Z."/>
            <person name="Hou R."/>
            <person name="Li X."/>
            <person name="Liu Y."/>
            <person name="Li H."/>
            <person name="Ning X."/>
            <person name="Lin Y."/>
            <person name="Zhao L."/>
            <person name="Xing Q."/>
            <person name="Dou J."/>
            <person name="Li Y."/>
            <person name="Mao J."/>
            <person name="Guo H."/>
            <person name="Dou H."/>
            <person name="Li T."/>
            <person name="Mu C."/>
            <person name="Jiang W."/>
            <person name="Fu Q."/>
            <person name="Fu X."/>
            <person name="Miao Y."/>
            <person name="Liu J."/>
            <person name="Yu Q."/>
            <person name="Li R."/>
            <person name="Liao H."/>
            <person name="Li X."/>
            <person name="Kong Y."/>
            <person name="Jiang Z."/>
            <person name="Chourrout D."/>
            <person name="Li R."/>
            <person name="Bao Z."/>
        </authorList>
    </citation>
    <scope>NUCLEOTIDE SEQUENCE [LARGE SCALE GENOMIC DNA]</scope>
    <source>
        <strain evidence="1 2">PY_sf001</strain>
    </source>
</reference>
<name>A0A210R573_MIZYE</name>
<accession>A0A210R573</accession>
<evidence type="ECO:0000313" key="2">
    <source>
        <dbReference type="Proteomes" id="UP000242188"/>
    </source>
</evidence>
<keyword evidence="2" id="KW-1185">Reference proteome</keyword>
<proteinExistence type="predicted"/>
<dbReference type="Proteomes" id="UP000242188">
    <property type="component" value="Unassembled WGS sequence"/>
</dbReference>
<comment type="caution">
    <text evidence="1">The sequence shown here is derived from an EMBL/GenBank/DDBJ whole genome shotgun (WGS) entry which is preliminary data.</text>
</comment>
<dbReference type="AlphaFoldDB" id="A0A210R573"/>
<gene>
    <name evidence="1" type="ORF">KP79_PYT21568</name>
</gene>
<organism evidence="1 2">
    <name type="scientific">Mizuhopecten yessoensis</name>
    <name type="common">Japanese scallop</name>
    <name type="synonym">Patinopecten yessoensis</name>
    <dbReference type="NCBI Taxonomy" id="6573"/>
    <lineage>
        <taxon>Eukaryota</taxon>
        <taxon>Metazoa</taxon>
        <taxon>Spiralia</taxon>
        <taxon>Lophotrochozoa</taxon>
        <taxon>Mollusca</taxon>
        <taxon>Bivalvia</taxon>
        <taxon>Autobranchia</taxon>
        <taxon>Pteriomorphia</taxon>
        <taxon>Pectinida</taxon>
        <taxon>Pectinoidea</taxon>
        <taxon>Pectinidae</taxon>
        <taxon>Mizuhopecten</taxon>
    </lineage>
</organism>
<evidence type="ECO:0000313" key="1">
    <source>
        <dbReference type="EMBL" id="OWF56170.1"/>
    </source>
</evidence>
<protein>
    <submittedName>
        <fullName evidence="1">Uncharacterized protein</fullName>
    </submittedName>
</protein>
<dbReference type="EMBL" id="NEDP02000262">
    <property type="protein sequence ID" value="OWF56170.1"/>
    <property type="molecule type" value="Genomic_DNA"/>
</dbReference>